<reference evidence="2" key="1">
    <citation type="journal article" date="2020" name="Nat. Commun.">
        <title>Genome sequence of the cluster root forming white lupin.</title>
        <authorList>
            <person name="Hufnagel B."/>
            <person name="Marques A."/>
            <person name="Soriano A."/>
            <person name="Marques L."/>
            <person name="Divol F."/>
            <person name="Doumas P."/>
            <person name="Sallet E."/>
            <person name="Mancinotti D."/>
            <person name="Carrere S."/>
            <person name="Marande W."/>
            <person name="Arribat S."/>
            <person name="Keller J."/>
            <person name="Huneau C."/>
            <person name="Blein T."/>
            <person name="Aime D."/>
            <person name="Laguerre M."/>
            <person name="Taylor J."/>
            <person name="Schubert V."/>
            <person name="Nelson M."/>
            <person name="Geu-Flores F."/>
            <person name="Crespi M."/>
            <person name="Gallardo-Guerrero K."/>
            <person name="Delaux P.-M."/>
            <person name="Salse J."/>
            <person name="Berges H."/>
            <person name="Guyot R."/>
            <person name="Gouzy J."/>
            <person name="Peret B."/>
        </authorList>
    </citation>
    <scope>NUCLEOTIDE SEQUENCE [LARGE SCALE GENOMIC DNA]</scope>
    <source>
        <strain evidence="2">cv. Amiga</strain>
    </source>
</reference>
<accession>A0A6A4R094</accession>
<evidence type="ECO:0000313" key="1">
    <source>
        <dbReference type="EMBL" id="KAE9619143.1"/>
    </source>
</evidence>
<protein>
    <submittedName>
        <fullName evidence="1">Uncharacterized protein</fullName>
    </submittedName>
</protein>
<sequence length="50" mass="5834">MRTKNRHGMCFRGFEKPSKIFVSLSFDSLIRGRLSKVIHFLPSKITLPKK</sequence>
<proteinExistence type="predicted"/>
<name>A0A6A4R094_LUPAL</name>
<comment type="caution">
    <text evidence="1">The sequence shown here is derived from an EMBL/GenBank/DDBJ whole genome shotgun (WGS) entry which is preliminary data.</text>
</comment>
<keyword evidence="2" id="KW-1185">Reference proteome</keyword>
<gene>
    <name evidence="1" type="ORF">Lalb_Chr02g0150041</name>
</gene>
<dbReference type="AlphaFoldDB" id="A0A6A4R094"/>
<organism evidence="1 2">
    <name type="scientific">Lupinus albus</name>
    <name type="common">White lupine</name>
    <name type="synonym">Lupinus termis</name>
    <dbReference type="NCBI Taxonomy" id="3870"/>
    <lineage>
        <taxon>Eukaryota</taxon>
        <taxon>Viridiplantae</taxon>
        <taxon>Streptophyta</taxon>
        <taxon>Embryophyta</taxon>
        <taxon>Tracheophyta</taxon>
        <taxon>Spermatophyta</taxon>
        <taxon>Magnoliopsida</taxon>
        <taxon>eudicotyledons</taxon>
        <taxon>Gunneridae</taxon>
        <taxon>Pentapetalae</taxon>
        <taxon>rosids</taxon>
        <taxon>fabids</taxon>
        <taxon>Fabales</taxon>
        <taxon>Fabaceae</taxon>
        <taxon>Papilionoideae</taxon>
        <taxon>50 kb inversion clade</taxon>
        <taxon>genistoids sensu lato</taxon>
        <taxon>core genistoids</taxon>
        <taxon>Genisteae</taxon>
        <taxon>Lupinus</taxon>
    </lineage>
</organism>
<evidence type="ECO:0000313" key="2">
    <source>
        <dbReference type="Proteomes" id="UP000447434"/>
    </source>
</evidence>
<dbReference type="Proteomes" id="UP000447434">
    <property type="component" value="Chromosome 2"/>
</dbReference>
<dbReference type="EMBL" id="WOCE01000002">
    <property type="protein sequence ID" value="KAE9619143.1"/>
    <property type="molecule type" value="Genomic_DNA"/>
</dbReference>